<organism evidence="1 2">
    <name type="scientific">Stachybotrys chlorohalonatus (strain IBT 40285)</name>
    <dbReference type="NCBI Taxonomy" id="1283841"/>
    <lineage>
        <taxon>Eukaryota</taxon>
        <taxon>Fungi</taxon>
        <taxon>Dikarya</taxon>
        <taxon>Ascomycota</taxon>
        <taxon>Pezizomycotina</taxon>
        <taxon>Sordariomycetes</taxon>
        <taxon>Hypocreomycetidae</taxon>
        <taxon>Hypocreales</taxon>
        <taxon>Stachybotryaceae</taxon>
        <taxon>Stachybotrys</taxon>
    </lineage>
</organism>
<keyword evidence="2" id="KW-1185">Reference proteome</keyword>
<gene>
    <name evidence="1" type="ORF">S40285_09476</name>
</gene>
<sequence>MYTTNIETYSIPSDQYTRSEAFAKEARRLLTLERSETSLPFAQGLAVFYNYEGNFGTLESTISLTSTCYRQCKKLRLEDLIQKRMSPTAGRREIREAQALSWIAWGFYIHENYIVGPMNHRKTLRKPDIPKLWQDATQSSPEEEFNESWWFAYPVSLSPQRSFKKEIFDAECDLMEIFQDIMDFLSPIDNGPHPSEAPEHAVKLYGRLTAWKYSLPEYLQSESCVLPSALQFYVNFDLTVMSLLRPFHDVAKDQFGGLVPKATSQFHASHIMSTIWTFRALYTVRHEFWHTHPCSVCAFSVLDDIDFGPMQVDIVMKACQVLHEMMERFRLPADFLASFKKALKERRVVLPSSTVNILQAEIEVPGPTIMQYTIAVAVKKRRTQSQCEKKARVRSLRISDLLIPEKEADIGLD</sequence>
<dbReference type="InterPro" id="IPR053187">
    <property type="entry name" value="Notoamide_regulator"/>
</dbReference>
<dbReference type="OrthoDB" id="5595695at2759"/>
<reference evidence="1 2" key="1">
    <citation type="journal article" date="2014" name="BMC Genomics">
        <title>Comparative genome sequencing reveals chemotype-specific gene clusters in the toxigenic black mold Stachybotrys.</title>
        <authorList>
            <person name="Semeiks J."/>
            <person name="Borek D."/>
            <person name="Otwinowski Z."/>
            <person name="Grishin N.V."/>
        </authorList>
    </citation>
    <scope>NUCLEOTIDE SEQUENCE [LARGE SCALE GENOMIC DNA]</scope>
    <source>
        <strain evidence="1 2">IBT 40285</strain>
    </source>
</reference>
<dbReference type="AlphaFoldDB" id="A0A084QWK1"/>
<dbReference type="CDD" id="cd12148">
    <property type="entry name" value="fungal_TF_MHR"/>
    <property type="match status" value="1"/>
</dbReference>
<accession>A0A084QWK1</accession>
<dbReference type="Proteomes" id="UP000028524">
    <property type="component" value="Unassembled WGS sequence"/>
</dbReference>
<dbReference type="EMBL" id="KL659903">
    <property type="protein sequence ID" value="KFA68336.1"/>
    <property type="molecule type" value="Genomic_DNA"/>
</dbReference>
<dbReference type="PANTHER" id="PTHR47256">
    <property type="entry name" value="ZN(II)2CYS6 TRANSCRIPTION FACTOR (EUROFUNG)-RELATED"/>
    <property type="match status" value="1"/>
</dbReference>
<evidence type="ECO:0000313" key="2">
    <source>
        <dbReference type="Proteomes" id="UP000028524"/>
    </source>
</evidence>
<name>A0A084QWK1_STAC4</name>
<dbReference type="PANTHER" id="PTHR47256:SF3">
    <property type="entry name" value="ZN(II)2CYS6 TRANSCRIPTION FACTOR (EUROFUNG)"/>
    <property type="match status" value="1"/>
</dbReference>
<proteinExistence type="predicted"/>
<protein>
    <recommendedName>
        <fullName evidence="3">Transcription factor domain-containing protein</fullName>
    </recommendedName>
</protein>
<dbReference type="OMA" id="WNIVEDW"/>
<dbReference type="STRING" id="1283841.A0A084QWK1"/>
<evidence type="ECO:0008006" key="3">
    <source>
        <dbReference type="Google" id="ProtNLM"/>
    </source>
</evidence>
<dbReference type="HOGENOM" id="CLU_007003_9_0_1"/>
<evidence type="ECO:0000313" key="1">
    <source>
        <dbReference type="EMBL" id="KFA68336.1"/>
    </source>
</evidence>
<dbReference type="InParanoid" id="A0A084QWK1"/>